<keyword evidence="2" id="KW-1185">Reference proteome</keyword>
<gene>
    <name evidence="1" type="ORF">ANCCAN_29772</name>
</gene>
<dbReference type="AlphaFoldDB" id="A0A368F0K5"/>
<organism evidence="1 2">
    <name type="scientific">Ancylostoma caninum</name>
    <name type="common">Dog hookworm</name>
    <dbReference type="NCBI Taxonomy" id="29170"/>
    <lineage>
        <taxon>Eukaryota</taxon>
        <taxon>Metazoa</taxon>
        <taxon>Ecdysozoa</taxon>
        <taxon>Nematoda</taxon>
        <taxon>Chromadorea</taxon>
        <taxon>Rhabditida</taxon>
        <taxon>Rhabditina</taxon>
        <taxon>Rhabditomorpha</taxon>
        <taxon>Strongyloidea</taxon>
        <taxon>Ancylostomatidae</taxon>
        <taxon>Ancylostomatinae</taxon>
        <taxon>Ancylostoma</taxon>
    </lineage>
</organism>
<reference evidence="1 2" key="1">
    <citation type="submission" date="2014-10" db="EMBL/GenBank/DDBJ databases">
        <title>Draft genome of the hookworm Ancylostoma caninum.</title>
        <authorList>
            <person name="Mitreva M."/>
        </authorList>
    </citation>
    <scope>NUCLEOTIDE SEQUENCE [LARGE SCALE GENOMIC DNA]</scope>
    <source>
        <strain evidence="1 2">Baltimore</strain>
    </source>
</reference>
<protein>
    <submittedName>
        <fullName evidence="1">Uncharacterized protein</fullName>
    </submittedName>
</protein>
<dbReference type="Proteomes" id="UP000252519">
    <property type="component" value="Unassembled WGS sequence"/>
</dbReference>
<evidence type="ECO:0000313" key="2">
    <source>
        <dbReference type="Proteomes" id="UP000252519"/>
    </source>
</evidence>
<proteinExistence type="predicted"/>
<evidence type="ECO:0000313" key="1">
    <source>
        <dbReference type="EMBL" id="RCN24530.1"/>
    </source>
</evidence>
<dbReference type="EMBL" id="JOJR01019002">
    <property type="protein sequence ID" value="RCN24530.1"/>
    <property type="molecule type" value="Genomic_DNA"/>
</dbReference>
<accession>A0A368F0K5</accession>
<name>A0A368F0K5_ANCCA</name>
<comment type="caution">
    <text evidence="1">The sequence shown here is derived from an EMBL/GenBank/DDBJ whole genome shotgun (WGS) entry which is preliminary data.</text>
</comment>
<sequence>MTTISGMQLNCSWTSPTFSELLRQNVVLVMEFFSDTSLYFLPTRDRGTTEREEIKMIKSFDRYCADEFNACVHLFYHYIYD</sequence>